<name>A0A4Z2IJ90_9TELE</name>
<evidence type="ECO:0000313" key="1">
    <source>
        <dbReference type="EMBL" id="TNN77524.1"/>
    </source>
</evidence>
<evidence type="ECO:0000313" key="2">
    <source>
        <dbReference type="Proteomes" id="UP000314294"/>
    </source>
</evidence>
<accession>A0A4Z2IJ90</accession>
<keyword evidence="2" id="KW-1185">Reference proteome</keyword>
<comment type="caution">
    <text evidence="1">The sequence shown here is derived from an EMBL/GenBank/DDBJ whole genome shotgun (WGS) entry which is preliminary data.</text>
</comment>
<dbReference type="EMBL" id="SRLO01000081">
    <property type="protein sequence ID" value="TNN77524.1"/>
    <property type="molecule type" value="Genomic_DNA"/>
</dbReference>
<dbReference type="AlphaFoldDB" id="A0A4Z2IJ90"/>
<dbReference type="Proteomes" id="UP000314294">
    <property type="component" value="Unassembled WGS sequence"/>
</dbReference>
<protein>
    <submittedName>
        <fullName evidence="1">Uncharacterized protein</fullName>
    </submittedName>
</protein>
<reference evidence="1 2" key="1">
    <citation type="submission" date="2019-03" db="EMBL/GenBank/DDBJ databases">
        <title>First draft genome of Liparis tanakae, snailfish: a comprehensive survey of snailfish specific genes.</title>
        <authorList>
            <person name="Kim W."/>
            <person name="Song I."/>
            <person name="Jeong J.-H."/>
            <person name="Kim D."/>
            <person name="Kim S."/>
            <person name="Ryu S."/>
            <person name="Song J.Y."/>
            <person name="Lee S.K."/>
        </authorList>
    </citation>
    <scope>NUCLEOTIDE SEQUENCE [LARGE SCALE GENOMIC DNA]</scope>
    <source>
        <tissue evidence="1">Muscle</tissue>
    </source>
</reference>
<gene>
    <name evidence="1" type="ORF">EYF80_012114</name>
</gene>
<sequence>MERDRRVEDRKQRLDKSRLLAARGSQPVDLSQWISASGPRVVDLGSWISGRGSQPVDLGSWTSGRGPRVVDLGSIELQIEVDSYWTASTSCPPEQPLLSWW</sequence>
<organism evidence="1 2">
    <name type="scientific">Liparis tanakae</name>
    <name type="common">Tanaka's snailfish</name>
    <dbReference type="NCBI Taxonomy" id="230148"/>
    <lineage>
        <taxon>Eukaryota</taxon>
        <taxon>Metazoa</taxon>
        <taxon>Chordata</taxon>
        <taxon>Craniata</taxon>
        <taxon>Vertebrata</taxon>
        <taxon>Euteleostomi</taxon>
        <taxon>Actinopterygii</taxon>
        <taxon>Neopterygii</taxon>
        <taxon>Teleostei</taxon>
        <taxon>Neoteleostei</taxon>
        <taxon>Acanthomorphata</taxon>
        <taxon>Eupercaria</taxon>
        <taxon>Perciformes</taxon>
        <taxon>Cottioidei</taxon>
        <taxon>Cottales</taxon>
        <taxon>Liparidae</taxon>
        <taxon>Liparis</taxon>
    </lineage>
</organism>
<proteinExistence type="predicted"/>